<gene>
    <name evidence="3" type="ORF">BP6252_04510</name>
</gene>
<evidence type="ECO:0000256" key="1">
    <source>
        <dbReference type="SAM" id="MobiDB-lite"/>
    </source>
</evidence>
<dbReference type="OrthoDB" id="194358at2759"/>
<dbReference type="InterPro" id="IPR010730">
    <property type="entry name" value="HET"/>
</dbReference>
<evidence type="ECO:0000313" key="3">
    <source>
        <dbReference type="EMBL" id="RDW79872.1"/>
    </source>
</evidence>
<evidence type="ECO:0000259" key="2">
    <source>
        <dbReference type="Pfam" id="PF06985"/>
    </source>
</evidence>
<dbReference type="Proteomes" id="UP000256645">
    <property type="component" value="Unassembled WGS sequence"/>
</dbReference>
<dbReference type="InterPro" id="IPR052895">
    <property type="entry name" value="HetReg/Transcr_Mod"/>
</dbReference>
<dbReference type="EMBL" id="PDLM01000004">
    <property type="protein sequence ID" value="RDW79872.1"/>
    <property type="molecule type" value="Genomic_DNA"/>
</dbReference>
<comment type="caution">
    <text evidence="3">The sequence shown here is derived from an EMBL/GenBank/DDBJ whole genome shotgun (WGS) entry which is preliminary data.</text>
</comment>
<dbReference type="STRING" id="1849047.A0A3D8S0N5"/>
<sequence length="788" mass="90511">MSTEPLQHHHSLQDDRKYRYCALQDECDRRIILLEPAAQYDSPLKCRLVNRLWLPEDIRSLNLEQRRAQYNSVKPQWQSSRKLFLDTLQTGDFSQILRMDTTTSDLRRTHRYLKRACEQVDQMVGYDYVAISYAWEDQEPMYELLCDSRIIHITKNVQDVLRRLRETTYSRALWIDSISIDQNNYGEKAVQVRSMDKTYQEARRVIVWLGEDNNSGESVIRVLRSMRDQKVNDLLQRQFLHDTEPDVLRGIRDFLGRTWFHRRWPLQEVVRGRHVTVQCGKVSMDFIQFYHALHEIYSLWKSASGLEYEVIERLRLILRLRMHGPVRSPVSFLGLLVVLHEAACSRPVDRLNSLLGLCGDFTDLIPVFYEQMNGHWCFRKFAHKVLLRDSRNLPAILSCAGAFASKTSTFSWVPDWSVDRQCFPLYLNQKIPGKPHFQEEKSQSLSSGSWRSLTGISIQASMLGTISRNGPVLSPDPSIQELIEIVPKWWNLYAETTPSATYGDFLTVITAGRVDENTPIDTSDRVFDDDVIFDVARPVENLPDPATKHHLENNSTFSSRILRAPVALEITSGPRLNIGKALQSSRPMVAASTLTDTDPSRVTNESHAVPRLTETPTRSSRPIHISPVAGLSSKLGLIRNLRQSANSRTNQLRALVKAPESSSSTIALYQRFSEEELIKLFYVLRLTMGGRCCITTNTGHFGIAPASARRGDIVVDITGNWTCFVLRRTTRSMATRVKVMRRYYKETGILDLGSPLNLHTQNFRLIGDCYLGVPVEVRELEDSWFRLY</sequence>
<feature type="region of interest" description="Disordered" evidence="1">
    <location>
        <begin position="591"/>
        <end position="624"/>
    </location>
</feature>
<organism evidence="3 4">
    <name type="scientific">Coleophoma cylindrospora</name>
    <dbReference type="NCBI Taxonomy" id="1849047"/>
    <lineage>
        <taxon>Eukaryota</taxon>
        <taxon>Fungi</taxon>
        <taxon>Dikarya</taxon>
        <taxon>Ascomycota</taxon>
        <taxon>Pezizomycotina</taxon>
        <taxon>Leotiomycetes</taxon>
        <taxon>Helotiales</taxon>
        <taxon>Dermateaceae</taxon>
        <taxon>Coleophoma</taxon>
    </lineage>
</organism>
<accession>A0A3D8S0N5</accession>
<proteinExistence type="predicted"/>
<dbReference type="Pfam" id="PF06985">
    <property type="entry name" value="HET"/>
    <property type="match status" value="1"/>
</dbReference>
<protein>
    <recommendedName>
        <fullName evidence="2">Heterokaryon incompatibility domain-containing protein</fullName>
    </recommendedName>
</protein>
<dbReference type="PANTHER" id="PTHR24148">
    <property type="entry name" value="ANKYRIN REPEAT DOMAIN-CONTAINING PROTEIN 39 HOMOLOG-RELATED"/>
    <property type="match status" value="1"/>
</dbReference>
<feature type="domain" description="Heterokaryon incompatibility" evidence="2">
    <location>
        <begin position="128"/>
        <end position="268"/>
    </location>
</feature>
<feature type="compositionally biased region" description="Polar residues" evidence="1">
    <location>
        <begin position="591"/>
        <end position="606"/>
    </location>
</feature>
<evidence type="ECO:0000313" key="4">
    <source>
        <dbReference type="Proteomes" id="UP000256645"/>
    </source>
</evidence>
<dbReference type="AlphaFoldDB" id="A0A3D8S0N5"/>
<name>A0A3D8S0N5_9HELO</name>
<keyword evidence="4" id="KW-1185">Reference proteome</keyword>
<reference evidence="3 4" key="1">
    <citation type="journal article" date="2018" name="IMA Fungus">
        <title>IMA Genome-F 9: Draft genome sequence of Annulohypoxylon stygium, Aspergillus mulundensis, Berkeleyomyces basicola (syn. Thielaviopsis basicola), Ceratocystis smalleyi, two Cercospora beticola strains, Coleophoma cylindrospora, Fusarium fracticaudum, Phialophora cf. hyalina, and Morchella septimelata.</title>
        <authorList>
            <person name="Wingfield B.D."/>
            <person name="Bills G.F."/>
            <person name="Dong Y."/>
            <person name="Huang W."/>
            <person name="Nel W.J."/>
            <person name="Swalarsk-Parry B.S."/>
            <person name="Vaghefi N."/>
            <person name="Wilken P.M."/>
            <person name="An Z."/>
            <person name="de Beer Z.W."/>
            <person name="De Vos L."/>
            <person name="Chen L."/>
            <person name="Duong T.A."/>
            <person name="Gao Y."/>
            <person name="Hammerbacher A."/>
            <person name="Kikkert J.R."/>
            <person name="Li Y."/>
            <person name="Li H."/>
            <person name="Li K."/>
            <person name="Li Q."/>
            <person name="Liu X."/>
            <person name="Ma X."/>
            <person name="Naidoo K."/>
            <person name="Pethybridge S.J."/>
            <person name="Sun J."/>
            <person name="Steenkamp E.T."/>
            <person name="van der Nest M.A."/>
            <person name="van Wyk S."/>
            <person name="Wingfield M.J."/>
            <person name="Xiong C."/>
            <person name="Yue Q."/>
            <person name="Zhang X."/>
        </authorList>
    </citation>
    <scope>NUCLEOTIDE SEQUENCE [LARGE SCALE GENOMIC DNA]</scope>
    <source>
        <strain evidence="3 4">BP6252</strain>
    </source>
</reference>
<dbReference type="PANTHER" id="PTHR24148:SF64">
    <property type="entry name" value="HETEROKARYON INCOMPATIBILITY DOMAIN-CONTAINING PROTEIN"/>
    <property type="match status" value="1"/>
</dbReference>